<dbReference type="KEGG" id="vg:80516684"/>
<organism evidence="1">
    <name type="scientific">Tupanvirus deep ocean</name>
    <dbReference type="NCBI Taxonomy" id="2126984"/>
    <lineage>
        <taxon>Viruses</taxon>
        <taxon>Varidnaviria</taxon>
        <taxon>Bamfordvirae</taxon>
        <taxon>Nucleocytoviricota</taxon>
        <taxon>Megaviricetes</taxon>
        <taxon>Imitervirales</taxon>
        <taxon>Mimiviridae</taxon>
        <taxon>Megamimivirinae</taxon>
        <taxon>Tupanvirus</taxon>
        <taxon>Tupanvirus altamarinense</taxon>
    </lineage>
</organism>
<reference evidence="1" key="1">
    <citation type="submission" date="2017-06" db="EMBL/GenBank/DDBJ databases">
        <authorList>
            <person name="Assis F.L."/>
            <person name="Abrahao J.S."/>
            <person name="Silva L."/>
            <person name="Khalil J.B."/>
            <person name="Rodrigues R."/>
            <person name="Silva L.S."/>
            <person name="Boratto P."/>
            <person name="Andrade M."/>
            <person name="Kroon E.G."/>
            <person name="Ribeiro B."/>
            <person name="Bergier I."/>
            <person name="Seligmann H."/>
            <person name="Ghigo E."/>
            <person name="Colson P."/>
            <person name="Levasseur A."/>
            <person name="Raoult D."/>
            <person name="Scola B.L."/>
        </authorList>
    </citation>
    <scope>NUCLEOTIDE SEQUENCE</scope>
    <source>
        <strain evidence="1">Deep ocean</strain>
    </source>
</reference>
<dbReference type="EMBL" id="MF405918">
    <property type="protein sequence ID" value="QKU33668.1"/>
    <property type="molecule type" value="Genomic_DNA"/>
</dbReference>
<dbReference type="RefSeq" id="YP_010780276.1">
    <property type="nucleotide sequence ID" value="NC_075038.1"/>
</dbReference>
<dbReference type="GeneID" id="80516684"/>
<proteinExistence type="predicted"/>
<reference evidence="1" key="2">
    <citation type="journal article" date="2018" name="Nat. Commun.">
        <title>Tailed giant Tupanvirus possesses the most complete translational apparatus of the known virosphere.</title>
        <authorList>
            <person name="Abrahao J."/>
            <person name="Silva L."/>
            <person name="Silva L.S."/>
            <person name="Khalil J.Y.B."/>
            <person name="Rodrigues R."/>
            <person name="Arantes T."/>
            <person name="Assis F."/>
            <person name="Boratto P."/>
            <person name="Andrade M."/>
            <person name="Kroon E.G."/>
            <person name="Ribeiro B."/>
            <person name="Bergier I."/>
            <person name="Seligmann H."/>
            <person name="Ghigo E."/>
            <person name="Colson P."/>
            <person name="Levasseur A."/>
            <person name="Kroemer G."/>
            <person name="Raoult D."/>
            <person name="La Scola B."/>
        </authorList>
    </citation>
    <scope>NUCLEOTIDE SEQUENCE [LARGE SCALE GENOMIC DNA]</scope>
    <source>
        <strain evidence="1">Deep ocean</strain>
    </source>
</reference>
<evidence type="ECO:0000313" key="1">
    <source>
        <dbReference type="EMBL" id="QKU33668.1"/>
    </source>
</evidence>
<accession>A0A6N1NNJ6</accession>
<protein>
    <submittedName>
        <fullName evidence="1">Putative ORFan</fullName>
    </submittedName>
</protein>
<name>A0A6N1NNJ6_9VIRU</name>
<sequence length="455" mass="53022">MSLKMGDHLREENTMENENVVPDFGQVGSYFRNHKNNQTMTSLENSAIDNLASQLEKNPDLIEAFYLGMTIGKYMIPDTHPMEKTVITLYIENIMKREWLNFNTNMLTLMDVSSFPRNLKETIRDYDLLLKEVDSYAPAKFYPKVHAQKDILKQIHIVNFDDVSKFNHQFKRIFNHLIDQFIKSDFFQSLSEIDTNSLIKNLESYSKKYPINTDANRIYKDQFDSKKLISIDVKQANATFIFLYTGLRMFGDKIIEKIGFDFDKIYSSKNDIISNFNWSAFVKTQLSLYPKDKQIVDDKTFEIMSKSFQHSKMAREIIIGVMAKKKSPGCAMTVNTIFQHMCKCVLYKLIDSMIPLLKKHDATIVAFSTDEIILHNLALEHLMEFLNSKPIGDESFIAEKYLRVEEFKLVQHKLPNGKKFYAKYYTHDAPPCLRQVDPNNKIEALEIVSKKMETN</sequence>